<evidence type="ECO:0000313" key="2">
    <source>
        <dbReference type="EMBL" id="KNE86753.1"/>
    </source>
</evidence>
<dbReference type="AlphaFoldDB" id="A0A0L0UI94"/>
<name>A0A0L0UI94_9BASI</name>
<dbReference type="EMBL" id="AJIL01008281">
    <property type="protein sequence ID" value="KNE86753.1"/>
    <property type="molecule type" value="Genomic_DNA"/>
</dbReference>
<comment type="caution">
    <text evidence="2">The sequence shown here is derived from an EMBL/GenBank/DDBJ whole genome shotgun (WGS) entry which is preliminary data.</text>
</comment>
<reference evidence="4" key="2">
    <citation type="submission" date="2014-03" db="EMBL/GenBank/DDBJ databases">
        <title>The Genome Sequence of Puccinia striiformis f. sp. tritici PST-78.</title>
        <authorList>
            <consortium name="The Broad Institute Genome Sequencing Platform"/>
            <person name="Cuomo C."/>
            <person name="Hulbert S."/>
            <person name="Chen X."/>
            <person name="Walker B."/>
            <person name="Young S.K."/>
            <person name="Zeng Q."/>
            <person name="Gargeya S."/>
            <person name="Fitzgerald M."/>
            <person name="Haas B."/>
            <person name="Abouelleil A."/>
            <person name="Alvarado L."/>
            <person name="Arachchi H.M."/>
            <person name="Berlin A.M."/>
            <person name="Chapman S.B."/>
            <person name="Goldberg J."/>
            <person name="Griggs A."/>
            <person name="Gujja S."/>
            <person name="Hansen M."/>
            <person name="Howarth C."/>
            <person name="Imamovic A."/>
            <person name="Larimer J."/>
            <person name="McCowan C."/>
            <person name="Montmayeur A."/>
            <person name="Murphy C."/>
            <person name="Neiman D."/>
            <person name="Pearson M."/>
            <person name="Priest M."/>
            <person name="Roberts A."/>
            <person name="Saif S."/>
            <person name="Shea T."/>
            <person name="Sisk P."/>
            <person name="Sykes S."/>
            <person name="Wortman J."/>
            <person name="Nusbaum C."/>
            <person name="Birren B."/>
        </authorList>
    </citation>
    <scope>NUCLEOTIDE SEQUENCE [LARGE SCALE GENOMIC DNA]</scope>
    <source>
        <strain evidence="4">race PST-78</strain>
    </source>
</reference>
<organism evidence="2 4">
    <name type="scientific">Puccinia striiformis f. sp. tritici PST-78</name>
    <dbReference type="NCBI Taxonomy" id="1165861"/>
    <lineage>
        <taxon>Eukaryota</taxon>
        <taxon>Fungi</taxon>
        <taxon>Dikarya</taxon>
        <taxon>Basidiomycota</taxon>
        <taxon>Pucciniomycotina</taxon>
        <taxon>Pucciniomycetes</taxon>
        <taxon>Pucciniales</taxon>
        <taxon>Pucciniaceae</taxon>
        <taxon>Puccinia</taxon>
    </lineage>
</organism>
<evidence type="ECO:0000313" key="4">
    <source>
        <dbReference type="Proteomes" id="UP000054564"/>
    </source>
</evidence>
<protein>
    <submittedName>
        <fullName evidence="2">Uncharacterized protein</fullName>
    </submittedName>
</protein>
<dbReference type="EMBL" id="AJIL01000003">
    <property type="protein sequence ID" value="KNF06647.1"/>
    <property type="molecule type" value="Genomic_DNA"/>
</dbReference>
<gene>
    <name evidence="3" type="ORF">PSTG_00521</name>
    <name evidence="2" type="ORF">PSTG_19883</name>
</gene>
<accession>A0A0L0UI94</accession>
<dbReference type="Proteomes" id="UP000054564">
    <property type="component" value="Unassembled WGS sequence"/>
</dbReference>
<sequence>MSHNNNHRVPVPNPGFPYANGSYQFPARHCNSYQSVGAQGSGSSYVTANPNPVSAIHPPNSWPAAAPPLIGQSLIEPNTSLSGESPKGSPQGLCLTERLAPEAQIQTWIRNNLGFDKGCFTLDKLLKIRWTS</sequence>
<evidence type="ECO:0000313" key="3">
    <source>
        <dbReference type="EMBL" id="KNF06647.1"/>
    </source>
</evidence>
<proteinExistence type="predicted"/>
<reference evidence="2" key="1">
    <citation type="submission" date="2014-03" db="EMBL/GenBank/DDBJ databases">
        <title>Cloning and expression analysis of gamma-glutamylcysteines synthetase in perennial ryegrass.</title>
        <authorList>
            <person name="Wei S."/>
            <person name="Sun Z."/>
        </authorList>
    </citation>
    <scope>NUCLEOTIDE SEQUENCE</scope>
    <source>
        <strain evidence="2">Race PST-78</strain>
    </source>
</reference>
<feature type="region of interest" description="Disordered" evidence="1">
    <location>
        <begin position="74"/>
        <end position="93"/>
    </location>
</feature>
<evidence type="ECO:0000256" key="1">
    <source>
        <dbReference type="SAM" id="MobiDB-lite"/>
    </source>
</evidence>
<keyword evidence="4" id="KW-1185">Reference proteome</keyword>